<proteinExistence type="predicted"/>
<comment type="caution">
    <text evidence="3">The sequence shown here is derived from an EMBL/GenBank/DDBJ whole genome shotgun (WGS) entry which is preliminary data.</text>
</comment>
<accession>A0AAW2NCI0</accession>
<sequence length="152" mass="16799">MLGLRSPPLSVSPLDFPLKSKPFPPNPIPPLQNPNFLSISTTLRKSQLPNPKQFRIHAQNNNNENRNDGPPTGNGEEEKVKNGRPRLNLRWADLVLDPDPDNLVAVGLTGLLTWASVQVLWQLFVISAAILIAALKYTIVAVLLIFILITLL</sequence>
<reference evidence="3" key="2">
    <citation type="journal article" date="2024" name="Plant">
        <title>Genomic evolution and insights into agronomic trait innovations of Sesamum species.</title>
        <authorList>
            <person name="Miao H."/>
            <person name="Wang L."/>
            <person name="Qu L."/>
            <person name="Liu H."/>
            <person name="Sun Y."/>
            <person name="Le M."/>
            <person name="Wang Q."/>
            <person name="Wei S."/>
            <person name="Zheng Y."/>
            <person name="Lin W."/>
            <person name="Duan Y."/>
            <person name="Cao H."/>
            <person name="Xiong S."/>
            <person name="Wang X."/>
            <person name="Wei L."/>
            <person name="Li C."/>
            <person name="Ma Q."/>
            <person name="Ju M."/>
            <person name="Zhao R."/>
            <person name="Li G."/>
            <person name="Mu C."/>
            <person name="Tian Q."/>
            <person name="Mei H."/>
            <person name="Zhang T."/>
            <person name="Gao T."/>
            <person name="Zhang H."/>
        </authorList>
    </citation>
    <scope>NUCLEOTIDE SEQUENCE</scope>
    <source>
        <strain evidence="3">G02</strain>
    </source>
</reference>
<keyword evidence="2" id="KW-0472">Membrane</keyword>
<name>A0AAW2NCI0_SESRA</name>
<reference evidence="3" key="1">
    <citation type="submission" date="2020-06" db="EMBL/GenBank/DDBJ databases">
        <authorList>
            <person name="Li T."/>
            <person name="Hu X."/>
            <person name="Zhang T."/>
            <person name="Song X."/>
            <person name="Zhang H."/>
            <person name="Dai N."/>
            <person name="Sheng W."/>
            <person name="Hou X."/>
            <person name="Wei L."/>
        </authorList>
    </citation>
    <scope>NUCLEOTIDE SEQUENCE</scope>
    <source>
        <strain evidence="3">G02</strain>
        <tissue evidence="3">Leaf</tissue>
    </source>
</reference>
<organism evidence="3">
    <name type="scientific">Sesamum radiatum</name>
    <name type="common">Black benniseed</name>
    <dbReference type="NCBI Taxonomy" id="300843"/>
    <lineage>
        <taxon>Eukaryota</taxon>
        <taxon>Viridiplantae</taxon>
        <taxon>Streptophyta</taxon>
        <taxon>Embryophyta</taxon>
        <taxon>Tracheophyta</taxon>
        <taxon>Spermatophyta</taxon>
        <taxon>Magnoliopsida</taxon>
        <taxon>eudicotyledons</taxon>
        <taxon>Gunneridae</taxon>
        <taxon>Pentapetalae</taxon>
        <taxon>asterids</taxon>
        <taxon>lamiids</taxon>
        <taxon>Lamiales</taxon>
        <taxon>Pedaliaceae</taxon>
        <taxon>Sesamum</taxon>
    </lineage>
</organism>
<evidence type="ECO:0000313" key="3">
    <source>
        <dbReference type="EMBL" id="KAL0340643.1"/>
    </source>
</evidence>
<dbReference type="AlphaFoldDB" id="A0AAW2NCI0"/>
<evidence type="ECO:0000256" key="1">
    <source>
        <dbReference type="SAM" id="MobiDB-lite"/>
    </source>
</evidence>
<evidence type="ECO:0008006" key="4">
    <source>
        <dbReference type="Google" id="ProtNLM"/>
    </source>
</evidence>
<dbReference type="PANTHER" id="PTHR36789">
    <property type="entry name" value="TRANSMEMBRANE PROTEIN"/>
    <property type="match status" value="1"/>
</dbReference>
<dbReference type="PANTHER" id="PTHR36789:SF1">
    <property type="entry name" value="TRANSMEMBRANE PROTEIN"/>
    <property type="match status" value="1"/>
</dbReference>
<protein>
    <recommendedName>
        <fullName evidence="4">Transmembrane protein</fullName>
    </recommendedName>
</protein>
<gene>
    <name evidence="3" type="ORF">Sradi_4581100</name>
</gene>
<dbReference type="EMBL" id="JACGWJ010000020">
    <property type="protein sequence ID" value="KAL0340643.1"/>
    <property type="molecule type" value="Genomic_DNA"/>
</dbReference>
<keyword evidence="2" id="KW-0812">Transmembrane</keyword>
<feature type="region of interest" description="Disordered" evidence="1">
    <location>
        <begin position="50"/>
        <end position="83"/>
    </location>
</feature>
<feature type="transmembrane region" description="Helical" evidence="2">
    <location>
        <begin position="128"/>
        <end position="151"/>
    </location>
</feature>
<keyword evidence="2" id="KW-1133">Transmembrane helix</keyword>
<feature type="compositionally biased region" description="Pro residues" evidence="1">
    <location>
        <begin position="22"/>
        <end position="32"/>
    </location>
</feature>
<feature type="region of interest" description="Disordered" evidence="1">
    <location>
        <begin position="1"/>
        <end position="36"/>
    </location>
</feature>
<evidence type="ECO:0000256" key="2">
    <source>
        <dbReference type="SAM" id="Phobius"/>
    </source>
</evidence>